<dbReference type="InterPro" id="IPR036515">
    <property type="entry name" value="Transposase_17_sf"/>
</dbReference>
<dbReference type="SMART" id="SM01321">
    <property type="entry name" value="Y1_Tnp"/>
    <property type="match status" value="1"/>
</dbReference>
<keyword evidence="3" id="KW-1185">Reference proteome</keyword>
<protein>
    <submittedName>
        <fullName evidence="2">ISSoc10, orfA transposase</fullName>
    </submittedName>
</protein>
<comment type="caution">
    <text evidence="2">The sequence shown here is derived from an EMBL/GenBank/DDBJ whole genome shotgun (WGS) entry which is preliminary data.</text>
</comment>
<dbReference type="Proteomes" id="UP001050975">
    <property type="component" value="Unassembled WGS sequence"/>
</dbReference>
<sequence length="134" mass="15983">MDYKPRSRGVSRLYAHLVLTTKYRRKVISVPMLERLKEIVADLCQKWQCELLECNGEPEHLHVLFRYYPQMQLSKFINNLKSVSSRRIRQEFEQEVDAVYWKDVFWNESYSIDSCGDALLTVLRNYVQSQKGCQ</sequence>
<accession>A0AAV3XJV4</accession>
<dbReference type="PANTHER" id="PTHR33360">
    <property type="entry name" value="TRANSPOSASE FOR INSERTION SEQUENCE ELEMENT IS200"/>
    <property type="match status" value="1"/>
</dbReference>
<reference evidence="2" key="1">
    <citation type="submission" date="2019-10" db="EMBL/GenBank/DDBJ databases">
        <title>Draft genome sequece of Microseira wollei NIES-4236.</title>
        <authorList>
            <person name="Yamaguchi H."/>
            <person name="Suzuki S."/>
            <person name="Kawachi M."/>
        </authorList>
    </citation>
    <scope>NUCLEOTIDE SEQUENCE</scope>
    <source>
        <strain evidence="2">NIES-4236</strain>
    </source>
</reference>
<dbReference type="AlphaFoldDB" id="A0AAV3XJV4"/>
<dbReference type="GO" id="GO:0003677">
    <property type="term" value="F:DNA binding"/>
    <property type="evidence" value="ECO:0007669"/>
    <property type="project" value="InterPro"/>
</dbReference>
<feature type="domain" description="Transposase IS200-like" evidence="1">
    <location>
        <begin position="10"/>
        <end position="130"/>
    </location>
</feature>
<evidence type="ECO:0000313" key="2">
    <source>
        <dbReference type="EMBL" id="GET40844.1"/>
    </source>
</evidence>
<organism evidence="2 3">
    <name type="scientific">Microseira wollei NIES-4236</name>
    <dbReference type="NCBI Taxonomy" id="2530354"/>
    <lineage>
        <taxon>Bacteria</taxon>
        <taxon>Bacillati</taxon>
        <taxon>Cyanobacteriota</taxon>
        <taxon>Cyanophyceae</taxon>
        <taxon>Oscillatoriophycideae</taxon>
        <taxon>Aerosakkonematales</taxon>
        <taxon>Aerosakkonemataceae</taxon>
        <taxon>Microseira</taxon>
    </lineage>
</organism>
<dbReference type="GO" id="GO:0004803">
    <property type="term" value="F:transposase activity"/>
    <property type="evidence" value="ECO:0007669"/>
    <property type="project" value="InterPro"/>
</dbReference>
<dbReference type="EMBL" id="BLAY01000101">
    <property type="protein sequence ID" value="GET40844.1"/>
    <property type="molecule type" value="Genomic_DNA"/>
</dbReference>
<evidence type="ECO:0000313" key="3">
    <source>
        <dbReference type="Proteomes" id="UP001050975"/>
    </source>
</evidence>
<dbReference type="PANTHER" id="PTHR33360:SF2">
    <property type="entry name" value="TRANSPOSASE FOR INSERTION SEQUENCE ELEMENT IS200"/>
    <property type="match status" value="1"/>
</dbReference>
<dbReference type="Pfam" id="PF01797">
    <property type="entry name" value="Y1_Tnp"/>
    <property type="match status" value="1"/>
</dbReference>
<gene>
    <name evidence="2" type="ORF">MiSe_56560</name>
</gene>
<evidence type="ECO:0000259" key="1">
    <source>
        <dbReference type="SMART" id="SM01321"/>
    </source>
</evidence>
<dbReference type="SUPFAM" id="SSF143422">
    <property type="entry name" value="Transposase IS200-like"/>
    <property type="match status" value="1"/>
</dbReference>
<proteinExistence type="predicted"/>
<dbReference type="NCBIfam" id="NF033573">
    <property type="entry name" value="transpos_IS200"/>
    <property type="match status" value="1"/>
</dbReference>
<dbReference type="Gene3D" id="3.30.70.1290">
    <property type="entry name" value="Transposase IS200-like"/>
    <property type="match status" value="1"/>
</dbReference>
<dbReference type="GO" id="GO:0006313">
    <property type="term" value="P:DNA transposition"/>
    <property type="evidence" value="ECO:0007669"/>
    <property type="project" value="InterPro"/>
</dbReference>
<dbReference type="InterPro" id="IPR002686">
    <property type="entry name" value="Transposase_17"/>
</dbReference>
<name>A0AAV3XJV4_9CYAN</name>
<dbReference type="RefSeq" id="WP_226587009.1">
    <property type="nucleotide sequence ID" value="NZ_BLAY01000101.1"/>
</dbReference>